<comment type="caution">
    <text evidence="1">The sequence shown here is derived from an EMBL/GenBank/DDBJ whole genome shotgun (WGS) entry which is preliminary data.</text>
</comment>
<accession>A0A2H0YQL2</accession>
<dbReference type="AlphaFoldDB" id="A0A2H0YQL2"/>
<organism evidence="1 2">
    <name type="scientific">Candidatus Kerfeldbacteria bacterium CG08_land_8_20_14_0_20_43_14</name>
    <dbReference type="NCBI Taxonomy" id="2014246"/>
    <lineage>
        <taxon>Bacteria</taxon>
        <taxon>Candidatus Kerfeldiibacteriota</taxon>
    </lineage>
</organism>
<dbReference type="EMBL" id="PEXW01000032">
    <property type="protein sequence ID" value="PIS40768.1"/>
    <property type="molecule type" value="Genomic_DNA"/>
</dbReference>
<dbReference type="Proteomes" id="UP000236845">
    <property type="component" value="Unassembled WGS sequence"/>
</dbReference>
<evidence type="ECO:0000313" key="2">
    <source>
        <dbReference type="Proteomes" id="UP000236845"/>
    </source>
</evidence>
<name>A0A2H0YQL2_9BACT</name>
<reference evidence="2" key="1">
    <citation type="submission" date="2017-09" db="EMBL/GenBank/DDBJ databases">
        <title>Depth-based differentiation of microbial function through sediment-hosted aquifers and enrichment of novel symbionts in the deep terrestrial subsurface.</title>
        <authorList>
            <person name="Probst A.J."/>
            <person name="Ladd B."/>
            <person name="Jarett J.K."/>
            <person name="Geller-Mcgrath D.E."/>
            <person name="Sieber C.M.K."/>
            <person name="Emerson J.B."/>
            <person name="Anantharaman K."/>
            <person name="Thomas B.C."/>
            <person name="Malmstrom R."/>
            <person name="Stieglmeier M."/>
            <person name="Klingl A."/>
            <person name="Woyke T."/>
            <person name="Ryan C.M."/>
            <person name="Banfield J.F."/>
        </authorList>
    </citation>
    <scope>NUCLEOTIDE SEQUENCE [LARGE SCALE GENOMIC DNA]</scope>
</reference>
<gene>
    <name evidence="1" type="ORF">COT26_01605</name>
</gene>
<feature type="non-terminal residue" evidence="1">
    <location>
        <position position="115"/>
    </location>
</feature>
<proteinExistence type="predicted"/>
<sequence length="115" mass="12823">MAKIITNQNNTSSPSQVSGRLATWHRVMKEAGLTLDNLQKSIDDPKFRERLIAFWQSGGVTSTGELSFPTWKTITLGTHKDTKALFKALENAGVNIGDYARFMMKHSMFSIATTE</sequence>
<evidence type="ECO:0000313" key="1">
    <source>
        <dbReference type="EMBL" id="PIS40768.1"/>
    </source>
</evidence>
<protein>
    <submittedName>
        <fullName evidence="1">Uncharacterized protein</fullName>
    </submittedName>
</protein>